<dbReference type="PANTHER" id="PTHR11365:SF23">
    <property type="entry name" value="HYPOTHETICAL 5-OXOPROLINASE (EUROFUNG)-RELATED"/>
    <property type="match status" value="1"/>
</dbReference>
<dbReference type="InterPro" id="IPR045079">
    <property type="entry name" value="Oxoprolinase-like"/>
</dbReference>
<gene>
    <name evidence="2" type="ORF">ACFQ07_06290</name>
</gene>
<dbReference type="PANTHER" id="PTHR11365">
    <property type="entry name" value="5-OXOPROLINASE RELATED"/>
    <property type="match status" value="1"/>
</dbReference>
<dbReference type="InterPro" id="IPR002821">
    <property type="entry name" value="Hydantoinase_A"/>
</dbReference>
<dbReference type="Proteomes" id="UP001597083">
    <property type="component" value="Unassembled WGS sequence"/>
</dbReference>
<sequence>RGIDPRGFTLVALGGAAPTHVARLAERFGITRVLVPPQAGVGSAVGLLHADLAIERAKTYLAPVNSLLSCSTSRDALGELADVFKELEQAALTDLAVESSGNAECVRAVGIRFIGQAHAFTIELPPGPVTPATLRHAADEFYKRYHESYGIELRDPAELTTARVRAVLPAGSQATPPPAK</sequence>
<reference evidence="3" key="1">
    <citation type="journal article" date="2019" name="Int. J. Syst. Evol. Microbiol.">
        <title>The Global Catalogue of Microorganisms (GCM) 10K type strain sequencing project: providing services to taxonomists for standard genome sequencing and annotation.</title>
        <authorList>
            <consortium name="The Broad Institute Genomics Platform"/>
            <consortium name="The Broad Institute Genome Sequencing Center for Infectious Disease"/>
            <person name="Wu L."/>
            <person name="Ma J."/>
        </authorList>
    </citation>
    <scope>NUCLEOTIDE SEQUENCE [LARGE SCALE GENOMIC DNA]</scope>
    <source>
        <strain evidence="3">JCM 31696</strain>
    </source>
</reference>
<proteinExistence type="predicted"/>
<keyword evidence="3" id="KW-1185">Reference proteome</keyword>
<feature type="non-terminal residue" evidence="2">
    <location>
        <position position="180"/>
    </location>
</feature>
<evidence type="ECO:0000313" key="2">
    <source>
        <dbReference type="EMBL" id="MFD0851820.1"/>
    </source>
</evidence>
<accession>A0ABW3CCY6</accession>
<evidence type="ECO:0000259" key="1">
    <source>
        <dbReference type="Pfam" id="PF01968"/>
    </source>
</evidence>
<feature type="non-terminal residue" evidence="2">
    <location>
        <position position="1"/>
    </location>
</feature>
<feature type="domain" description="Hydantoinase A/oxoprolinase" evidence="1">
    <location>
        <begin position="1"/>
        <end position="55"/>
    </location>
</feature>
<organism evidence="2 3">
    <name type="scientific">Actinomadura adrarensis</name>
    <dbReference type="NCBI Taxonomy" id="1819600"/>
    <lineage>
        <taxon>Bacteria</taxon>
        <taxon>Bacillati</taxon>
        <taxon>Actinomycetota</taxon>
        <taxon>Actinomycetes</taxon>
        <taxon>Streptosporangiales</taxon>
        <taxon>Thermomonosporaceae</taxon>
        <taxon>Actinomadura</taxon>
    </lineage>
</organism>
<name>A0ABW3CCY6_9ACTN</name>
<protein>
    <submittedName>
        <fullName evidence="2">Hydantoinase/oxoprolinase family protein</fullName>
    </submittedName>
</protein>
<dbReference type="EMBL" id="JBHTIR010000813">
    <property type="protein sequence ID" value="MFD0851820.1"/>
    <property type="molecule type" value="Genomic_DNA"/>
</dbReference>
<dbReference type="Pfam" id="PF01968">
    <property type="entry name" value="Hydantoinase_A"/>
    <property type="match status" value="1"/>
</dbReference>
<evidence type="ECO:0000313" key="3">
    <source>
        <dbReference type="Proteomes" id="UP001597083"/>
    </source>
</evidence>
<comment type="caution">
    <text evidence="2">The sequence shown here is derived from an EMBL/GenBank/DDBJ whole genome shotgun (WGS) entry which is preliminary data.</text>
</comment>